<dbReference type="InterPro" id="IPR027417">
    <property type="entry name" value="P-loop_NTPase"/>
</dbReference>
<comment type="similarity">
    <text evidence="8">Belongs to the Mrp/NBP35 ATP-binding proteins family.</text>
</comment>
<evidence type="ECO:0000256" key="8">
    <source>
        <dbReference type="HAMAP-Rule" id="MF_02040"/>
    </source>
</evidence>
<keyword evidence="6 8" id="KW-0408">Iron</keyword>
<keyword evidence="8" id="KW-0378">Hydrolase</keyword>
<dbReference type="InterPro" id="IPR000808">
    <property type="entry name" value="Mrp-like_CS"/>
</dbReference>
<dbReference type="SUPFAM" id="SSF52540">
    <property type="entry name" value="P-loop containing nucleoside triphosphate hydrolases"/>
    <property type="match status" value="1"/>
</dbReference>
<dbReference type="PROSITE" id="PS01215">
    <property type="entry name" value="MRP"/>
    <property type="match status" value="1"/>
</dbReference>
<reference evidence="10" key="1">
    <citation type="submission" date="2022-04" db="EMBL/GenBank/DDBJ databases">
        <title>Alcanivorax sp. CY1518 draft genome sequence.</title>
        <authorList>
            <person name="Zhao G."/>
            <person name="An M."/>
        </authorList>
    </citation>
    <scope>NUCLEOTIDE SEQUENCE</scope>
    <source>
        <strain evidence="10">CY1518</strain>
    </source>
</reference>
<dbReference type="InterPro" id="IPR033756">
    <property type="entry name" value="YlxH/NBP35"/>
</dbReference>
<evidence type="ECO:0000256" key="2">
    <source>
        <dbReference type="ARBA" id="ARBA00008205"/>
    </source>
</evidence>
<dbReference type="Gene3D" id="3.40.50.300">
    <property type="entry name" value="P-loop containing nucleotide triphosphate hydrolases"/>
    <property type="match status" value="1"/>
</dbReference>
<dbReference type="PANTHER" id="PTHR42961">
    <property type="entry name" value="IRON-SULFUR PROTEIN NUBPL"/>
    <property type="match status" value="1"/>
</dbReference>
<evidence type="ECO:0000313" key="10">
    <source>
        <dbReference type="EMBL" id="MCK0537572.1"/>
    </source>
</evidence>
<keyword evidence="5 8" id="KW-0067">ATP-binding</keyword>
<evidence type="ECO:0000256" key="5">
    <source>
        <dbReference type="ARBA" id="ARBA00022840"/>
    </source>
</evidence>
<keyword evidence="3 8" id="KW-0479">Metal-binding</keyword>
<evidence type="ECO:0000256" key="6">
    <source>
        <dbReference type="ARBA" id="ARBA00023004"/>
    </source>
</evidence>
<dbReference type="RefSeq" id="WP_246951294.1">
    <property type="nucleotide sequence ID" value="NZ_JALKII010000004.1"/>
</dbReference>
<dbReference type="InterPro" id="IPR044304">
    <property type="entry name" value="NUBPL-like"/>
</dbReference>
<dbReference type="Proteomes" id="UP001165524">
    <property type="component" value="Unassembled WGS sequence"/>
</dbReference>
<keyword evidence="4 8" id="KW-0547">Nucleotide-binding</keyword>
<dbReference type="SUPFAM" id="SSF117916">
    <property type="entry name" value="Fe-S cluster assembly (FSCA) domain-like"/>
    <property type="match status" value="1"/>
</dbReference>
<dbReference type="PANTHER" id="PTHR42961:SF2">
    <property type="entry name" value="IRON-SULFUR PROTEIN NUBPL"/>
    <property type="match status" value="1"/>
</dbReference>
<dbReference type="CDD" id="cd02037">
    <property type="entry name" value="Mrp_NBP35"/>
    <property type="match status" value="1"/>
</dbReference>
<protein>
    <recommendedName>
        <fullName evidence="8">Iron-sulfur cluster carrier protein</fullName>
    </recommendedName>
</protein>
<evidence type="ECO:0000256" key="7">
    <source>
        <dbReference type="ARBA" id="ARBA00023014"/>
    </source>
</evidence>
<dbReference type="Pfam" id="PF01883">
    <property type="entry name" value="FeS_assembly_P"/>
    <property type="match status" value="1"/>
</dbReference>
<feature type="binding site" evidence="8">
    <location>
        <begin position="106"/>
        <end position="113"/>
    </location>
    <ligand>
        <name>ATP</name>
        <dbReference type="ChEBI" id="CHEBI:30616"/>
    </ligand>
</feature>
<comment type="similarity">
    <text evidence="2">In the C-terminal section; belongs to the Mrp/NBP35 ATP-binding proteins family.</text>
</comment>
<sequence>MTTADYAIRQALTAVVPDALGCDLLAASVLETVQVTDERVTVALSFGYPCETQLPLYRRQVTQALEPLLDGRRLELNLAWRVLPHRTQQQMAPLAGVKNVIAVSSGKGGVGKSTTAVNLALALAAEGAKVGMLDADVFGPSLPLMLGLPDGTRPGVEQEKFFLPPKAHGIEVMSIGFLVDAKTPVVWRGPKASGALQQLATQTKWSELDYLVVDMPPGTGDIQLTLAQRVPVAGAIVVTTPQEVALRDARKGIEMFGKVGIHVLGLIENMAVHVCSQCGHADPVFGSGGGARLAEQYQVPMLGSLPLASGIREQADSGTPLVLARPDSAEAALYMAAARRLAGRLSLRPQGQQAFARMVMTHTPPPQ</sequence>
<organism evidence="10 11">
    <name type="scientific">Alcanivorax quisquiliarum</name>
    <dbReference type="NCBI Taxonomy" id="2933565"/>
    <lineage>
        <taxon>Bacteria</taxon>
        <taxon>Pseudomonadati</taxon>
        <taxon>Pseudomonadota</taxon>
        <taxon>Gammaproteobacteria</taxon>
        <taxon>Oceanospirillales</taxon>
        <taxon>Alcanivoracaceae</taxon>
        <taxon>Alcanivorax</taxon>
    </lineage>
</organism>
<keyword evidence="11" id="KW-1185">Reference proteome</keyword>
<dbReference type="HAMAP" id="MF_02040">
    <property type="entry name" value="Mrp_NBP35"/>
    <property type="match status" value="1"/>
</dbReference>
<evidence type="ECO:0000256" key="3">
    <source>
        <dbReference type="ARBA" id="ARBA00022723"/>
    </source>
</evidence>
<accession>A0ABT0E724</accession>
<proteinExistence type="inferred from homology"/>
<comment type="subunit">
    <text evidence="8">Homodimer.</text>
</comment>
<dbReference type="InterPro" id="IPR034904">
    <property type="entry name" value="FSCA_dom_sf"/>
</dbReference>
<dbReference type="NCBIfam" id="NF008669">
    <property type="entry name" value="PRK11670.1"/>
    <property type="match status" value="1"/>
</dbReference>
<evidence type="ECO:0000259" key="9">
    <source>
        <dbReference type="Pfam" id="PF01883"/>
    </source>
</evidence>
<gene>
    <name evidence="10" type="primary">apbC</name>
    <name evidence="10" type="ORF">MU846_07600</name>
</gene>
<name>A0ABT0E724_9GAMM</name>
<evidence type="ECO:0000256" key="1">
    <source>
        <dbReference type="ARBA" id="ARBA00007352"/>
    </source>
</evidence>
<dbReference type="InterPro" id="IPR002744">
    <property type="entry name" value="MIP18-like"/>
</dbReference>
<feature type="domain" description="MIP18 family-like" evidence="9">
    <location>
        <begin position="7"/>
        <end position="68"/>
    </location>
</feature>
<dbReference type="InterPro" id="IPR019591">
    <property type="entry name" value="Mrp/NBP35_ATP-bd"/>
</dbReference>
<comment type="caution">
    <text evidence="10">The sequence shown here is derived from an EMBL/GenBank/DDBJ whole genome shotgun (WGS) entry which is preliminary data.</text>
</comment>
<comment type="function">
    <text evidence="8">Binds and transfers iron-sulfur (Fe-S) clusters to target apoproteins. Can hydrolyze ATP.</text>
</comment>
<comment type="similarity">
    <text evidence="1">In the N-terminal section; belongs to the MIP18 family.</text>
</comment>
<evidence type="ECO:0000313" key="11">
    <source>
        <dbReference type="Proteomes" id="UP001165524"/>
    </source>
</evidence>
<evidence type="ECO:0000256" key="4">
    <source>
        <dbReference type="ARBA" id="ARBA00022741"/>
    </source>
</evidence>
<dbReference type="EMBL" id="JALKII010000004">
    <property type="protein sequence ID" value="MCK0537572.1"/>
    <property type="molecule type" value="Genomic_DNA"/>
</dbReference>
<dbReference type="Pfam" id="PF10609">
    <property type="entry name" value="ParA"/>
    <property type="match status" value="1"/>
</dbReference>
<keyword evidence="7 8" id="KW-0411">Iron-sulfur</keyword>